<dbReference type="OrthoDB" id="2015551at2759"/>
<gene>
    <name evidence="12" type="primary">PARPA_11760.1 scaffold 44490</name>
</gene>
<dbReference type="SUPFAM" id="SSF49329">
    <property type="entry name" value="Cu,Zn superoxide dismutase-like"/>
    <property type="match status" value="1"/>
</dbReference>
<evidence type="ECO:0000256" key="3">
    <source>
        <dbReference type="ARBA" id="ARBA00022833"/>
    </source>
</evidence>
<organism evidence="12 13">
    <name type="scientific">Parasitella parasitica</name>
    <dbReference type="NCBI Taxonomy" id="35722"/>
    <lineage>
        <taxon>Eukaryota</taxon>
        <taxon>Fungi</taxon>
        <taxon>Fungi incertae sedis</taxon>
        <taxon>Mucoromycota</taxon>
        <taxon>Mucoromycotina</taxon>
        <taxon>Mucoromycetes</taxon>
        <taxon>Mucorales</taxon>
        <taxon>Mucorineae</taxon>
        <taxon>Mucoraceae</taxon>
        <taxon>Parasitella</taxon>
    </lineage>
</organism>
<evidence type="ECO:0000256" key="6">
    <source>
        <dbReference type="ARBA" id="ARBA00023008"/>
    </source>
</evidence>
<keyword evidence="5 9" id="KW-0560">Oxidoreductase</keyword>
<dbReference type="GO" id="GO:0005507">
    <property type="term" value="F:copper ion binding"/>
    <property type="evidence" value="ECO:0007669"/>
    <property type="project" value="InterPro"/>
</dbReference>
<keyword evidence="7" id="KW-1015">Disulfide bond</keyword>
<comment type="cofactor">
    <cofactor evidence="9">
        <name>Zn(2+)</name>
        <dbReference type="ChEBI" id="CHEBI:29105"/>
    </cofactor>
    <text evidence="9">Binds 1 zinc ion per subunit.</text>
</comment>
<keyword evidence="2 9" id="KW-0479">Metal-binding</keyword>
<name>A0A0B7NQ85_9FUNG</name>
<proteinExistence type="inferred from homology"/>
<feature type="domain" description="Superoxide dismutase copper/zinc binding" evidence="11">
    <location>
        <begin position="47"/>
        <end position="182"/>
    </location>
</feature>
<dbReference type="InterPro" id="IPR024134">
    <property type="entry name" value="SOD_Cu/Zn_/chaperone"/>
</dbReference>
<comment type="cofactor">
    <cofactor evidence="9">
        <name>Cu cation</name>
        <dbReference type="ChEBI" id="CHEBI:23378"/>
    </cofactor>
    <text evidence="9">Binds 1 copper ion per subunit.</text>
</comment>
<comment type="function">
    <text evidence="9">Destroys radicals which are normally produced within the cells and which are toxic to biological systems.</text>
</comment>
<comment type="similarity">
    <text evidence="1 9">Belongs to the Cu-Zn superoxide dismutase family.</text>
</comment>
<keyword evidence="6 9" id="KW-0186">Copper</keyword>
<keyword evidence="13" id="KW-1185">Reference proteome</keyword>
<dbReference type="Proteomes" id="UP000054107">
    <property type="component" value="Unassembled WGS sequence"/>
</dbReference>
<evidence type="ECO:0000256" key="9">
    <source>
        <dbReference type="RuleBase" id="RU000393"/>
    </source>
</evidence>
<dbReference type="AlphaFoldDB" id="A0A0B7NQ85"/>
<dbReference type="Gene3D" id="2.60.40.200">
    <property type="entry name" value="Superoxide dismutase, copper/zinc binding domain"/>
    <property type="match status" value="1"/>
</dbReference>
<evidence type="ECO:0000259" key="11">
    <source>
        <dbReference type="Pfam" id="PF00080"/>
    </source>
</evidence>
<protein>
    <recommendedName>
        <fullName evidence="9">Superoxide dismutase [Cu-Zn]</fullName>
        <ecNumber evidence="9">1.15.1.1</ecNumber>
    </recommendedName>
</protein>
<evidence type="ECO:0000256" key="10">
    <source>
        <dbReference type="SAM" id="SignalP"/>
    </source>
</evidence>
<keyword evidence="3 9" id="KW-0862">Zinc</keyword>
<evidence type="ECO:0000256" key="2">
    <source>
        <dbReference type="ARBA" id="ARBA00022723"/>
    </source>
</evidence>
<accession>A0A0B7NQ85</accession>
<reference evidence="12 13" key="1">
    <citation type="submission" date="2014-09" db="EMBL/GenBank/DDBJ databases">
        <authorList>
            <person name="Ellenberger Sabrina"/>
        </authorList>
    </citation>
    <scope>NUCLEOTIDE SEQUENCE [LARGE SCALE GENOMIC DNA]</scope>
    <source>
        <strain evidence="12 13">CBS 412.66</strain>
    </source>
</reference>
<keyword evidence="10" id="KW-0732">Signal</keyword>
<feature type="chain" id="PRO_5002120511" description="Superoxide dismutase [Cu-Zn]" evidence="10">
    <location>
        <begin position="28"/>
        <end position="188"/>
    </location>
</feature>
<dbReference type="GO" id="GO:0004784">
    <property type="term" value="F:superoxide dismutase activity"/>
    <property type="evidence" value="ECO:0007669"/>
    <property type="project" value="UniProtKB-EC"/>
</dbReference>
<sequence>MKFSIASITTALIATALSSVACKPTQAMQHGTLKAIAILTGITNPGVAGSVTFTQTGPHDATQIFANFTGLAEGKHGLHIHELGNLLNGCTSLGPHYNPFNHTHGGTEGEERHAGDFGNIVANADGTATLNLTISTVYLSGPYSVIGRGIVLHAGEDDLGLGNSPLSNTTGNSGDRLACGVIGYASSD</sequence>
<dbReference type="STRING" id="35722.A0A0B7NQ85"/>
<evidence type="ECO:0000256" key="1">
    <source>
        <dbReference type="ARBA" id="ARBA00010457"/>
    </source>
</evidence>
<dbReference type="EC" id="1.15.1.1" evidence="9"/>
<evidence type="ECO:0000256" key="5">
    <source>
        <dbReference type="ARBA" id="ARBA00023002"/>
    </source>
</evidence>
<dbReference type="EMBL" id="LN733664">
    <property type="protein sequence ID" value="CEP17463.1"/>
    <property type="molecule type" value="Genomic_DNA"/>
</dbReference>
<comment type="catalytic activity">
    <reaction evidence="8 9">
        <text>2 superoxide + 2 H(+) = H2O2 + O2</text>
        <dbReference type="Rhea" id="RHEA:20696"/>
        <dbReference type="ChEBI" id="CHEBI:15378"/>
        <dbReference type="ChEBI" id="CHEBI:15379"/>
        <dbReference type="ChEBI" id="CHEBI:16240"/>
        <dbReference type="ChEBI" id="CHEBI:18421"/>
        <dbReference type="EC" id="1.15.1.1"/>
    </reaction>
</comment>
<dbReference type="PRINTS" id="PR00068">
    <property type="entry name" value="CUZNDISMTASE"/>
</dbReference>
<dbReference type="PROSITE" id="PS00332">
    <property type="entry name" value="SOD_CU_ZN_2"/>
    <property type="match status" value="1"/>
</dbReference>
<evidence type="ECO:0000313" key="12">
    <source>
        <dbReference type="EMBL" id="CEP17463.1"/>
    </source>
</evidence>
<evidence type="ECO:0000256" key="8">
    <source>
        <dbReference type="ARBA" id="ARBA00049204"/>
    </source>
</evidence>
<dbReference type="Pfam" id="PF00080">
    <property type="entry name" value="Sod_Cu"/>
    <property type="match status" value="1"/>
</dbReference>
<dbReference type="PROSITE" id="PS51257">
    <property type="entry name" value="PROKAR_LIPOPROTEIN"/>
    <property type="match status" value="1"/>
</dbReference>
<dbReference type="FunFam" id="2.60.40.200:FF:000003">
    <property type="entry name" value="Superoxide dismutase [Cu-Zn], chloroplastic"/>
    <property type="match status" value="1"/>
</dbReference>
<dbReference type="InterPro" id="IPR001424">
    <property type="entry name" value="SOD_Cu_Zn_dom"/>
</dbReference>
<evidence type="ECO:0000256" key="7">
    <source>
        <dbReference type="ARBA" id="ARBA00023157"/>
    </source>
</evidence>
<keyword evidence="4" id="KW-0049">Antioxidant</keyword>
<evidence type="ECO:0000313" key="13">
    <source>
        <dbReference type="Proteomes" id="UP000054107"/>
    </source>
</evidence>
<evidence type="ECO:0000256" key="4">
    <source>
        <dbReference type="ARBA" id="ARBA00022862"/>
    </source>
</evidence>
<dbReference type="PANTHER" id="PTHR10003">
    <property type="entry name" value="SUPEROXIDE DISMUTASE CU-ZN -RELATED"/>
    <property type="match status" value="1"/>
</dbReference>
<dbReference type="InterPro" id="IPR036423">
    <property type="entry name" value="SOD-like_Cu/Zn_dom_sf"/>
</dbReference>
<dbReference type="InterPro" id="IPR018152">
    <property type="entry name" value="SOD_Cu/Zn_BS"/>
</dbReference>
<dbReference type="CDD" id="cd00305">
    <property type="entry name" value="Cu-Zn_Superoxide_Dismutase"/>
    <property type="match status" value="1"/>
</dbReference>
<feature type="signal peptide" evidence="10">
    <location>
        <begin position="1"/>
        <end position="27"/>
    </location>
</feature>